<protein>
    <submittedName>
        <fullName evidence="1">Uncharacterized protein</fullName>
    </submittedName>
</protein>
<dbReference type="EMBL" id="RJVU01026577">
    <property type="protein sequence ID" value="ROL49650.1"/>
    <property type="molecule type" value="Genomic_DNA"/>
</dbReference>
<dbReference type="Proteomes" id="UP000281406">
    <property type="component" value="Unassembled WGS sequence"/>
</dbReference>
<evidence type="ECO:0000313" key="2">
    <source>
        <dbReference type="Proteomes" id="UP000281406"/>
    </source>
</evidence>
<accession>A0A3N0YUJ7</accession>
<evidence type="ECO:0000313" key="1">
    <source>
        <dbReference type="EMBL" id="ROL49650.1"/>
    </source>
</evidence>
<dbReference type="AlphaFoldDB" id="A0A3N0YUJ7"/>
<proteinExistence type="predicted"/>
<name>A0A3N0YUJ7_ANAGA</name>
<organism evidence="1 2">
    <name type="scientific">Anabarilius grahami</name>
    <name type="common">Kanglang fish</name>
    <name type="synonym">Barilius grahami</name>
    <dbReference type="NCBI Taxonomy" id="495550"/>
    <lineage>
        <taxon>Eukaryota</taxon>
        <taxon>Metazoa</taxon>
        <taxon>Chordata</taxon>
        <taxon>Craniata</taxon>
        <taxon>Vertebrata</taxon>
        <taxon>Euteleostomi</taxon>
        <taxon>Actinopterygii</taxon>
        <taxon>Neopterygii</taxon>
        <taxon>Teleostei</taxon>
        <taxon>Ostariophysi</taxon>
        <taxon>Cypriniformes</taxon>
        <taxon>Xenocyprididae</taxon>
        <taxon>Xenocypridinae</taxon>
        <taxon>Xenocypridinae incertae sedis</taxon>
        <taxon>Anabarilius</taxon>
    </lineage>
</organism>
<reference evidence="1 2" key="1">
    <citation type="submission" date="2018-10" db="EMBL/GenBank/DDBJ databases">
        <title>Genome assembly for a Yunnan-Guizhou Plateau 3E fish, Anabarilius grahami (Regan), and its evolutionary and genetic applications.</title>
        <authorList>
            <person name="Jiang W."/>
        </authorList>
    </citation>
    <scope>NUCLEOTIDE SEQUENCE [LARGE SCALE GENOMIC DNA]</scope>
    <source>
        <strain evidence="1">AG-KIZ</strain>
        <tissue evidence="1">Muscle</tissue>
    </source>
</reference>
<sequence>MFRSARKPLRYPSIHLIAPCETGGLGVLGHRTWRLFVFEIKKIGEITKVNGFNDAFRNGATSATECQAAQPEPFLRLTALELSKFERKHFQRNKYRSAGTEADQIHLEKRKRKRDSRMFLVYGAEGGHSAGQQTDLPPAALTFALHEPEHLMTRPLCEQRDIMIAVEAGRSS</sequence>
<keyword evidence="2" id="KW-1185">Reference proteome</keyword>
<gene>
    <name evidence="1" type="ORF">DPX16_15976</name>
</gene>
<comment type="caution">
    <text evidence="1">The sequence shown here is derived from an EMBL/GenBank/DDBJ whole genome shotgun (WGS) entry which is preliminary data.</text>
</comment>